<evidence type="ECO:0000256" key="1">
    <source>
        <dbReference type="SAM" id="MobiDB-lite"/>
    </source>
</evidence>
<evidence type="ECO:0000313" key="2">
    <source>
        <dbReference type="EMBL" id="ABI88176.1"/>
    </source>
</evidence>
<feature type="compositionally biased region" description="Basic and acidic residues" evidence="1">
    <location>
        <begin position="82"/>
        <end position="103"/>
    </location>
</feature>
<keyword evidence="3" id="KW-1185">Reference proteome</keyword>
<sequence>MTATARMRAPAPPVRIAAARLPGAKRHAFKYLTRARIRQKRARITHHRRCVSRLHLGTLARDGTPSRLHAASDACPPRCQHHPPEHRYARPDRSRPDCSSDHRRPARRHFHRTIAPPCIRRVRCAACAASRCIAFPRCPDLMHHTARPAMRAAAGACASRNRSTRTSATNGRAPVIRYNRERHYDEHAA</sequence>
<name>Q0BCE7_BURCM</name>
<reference evidence="2" key="1">
    <citation type="submission" date="2009-01" db="EMBL/GenBank/DDBJ databases">
        <title>Complete sequence of Chromosome 1 of Burkholderia cepacia AMMD.</title>
        <authorList>
            <consortium name="US DOE Joint Genome Institute"/>
            <person name="Copeland A."/>
            <person name="Lucas S."/>
            <person name="Lapidus A."/>
            <person name="Barry K."/>
            <person name="Detter J.C."/>
            <person name="Glavina del Rio T."/>
            <person name="Hammon N."/>
            <person name="Israni S."/>
            <person name="Pitluck S."/>
            <person name="Bruce D."/>
            <person name="Chain P."/>
            <person name="Malfatti S."/>
            <person name="Shin M."/>
            <person name="Vergez L."/>
            <person name="Schmutz J."/>
            <person name="Larimer F."/>
            <person name="Land M."/>
            <person name="Hauser L."/>
            <person name="Kyrpides N."/>
            <person name="Kim E."/>
            <person name="Parke J."/>
            <person name="Coenye T."/>
            <person name="Konstantinidis K."/>
            <person name="Ramette A."/>
            <person name="Tiedje J."/>
            <person name="Richardson P."/>
        </authorList>
    </citation>
    <scope>NUCLEOTIDE SEQUENCE [LARGE SCALE GENOMIC DNA]</scope>
    <source>
        <strain evidence="2">AMMD</strain>
    </source>
</reference>
<organism evidence="2 3">
    <name type="scientific">Burkholderia ambifaria (strain ATCC BAA-244 / DSM 16087 / CCUG 44356 / LMG 19182 / AMMD)</name>
    <name type="common">Burkholderia cepacia (strain AMMD)</name>
    <dbReference type="NCBI Taxonomy" id="339670"/>
    <lineage>
        <taxon>Bacteria</taxon>
        <taxon>Pseudomonadati</taxon>
        <taxon>Pseudomonadota</taxon>
        <taxon>Betaproteobacteria</taxon>
        <taxon>Burkholderiales</taxon>
        <taxon>Burkholderiaceae</taxon>
        <taxon>Burkholderia</taxon>
        <taxon>Burkholderia cepacia complex</taxon>
    </lineage>
</organism>
<feature type="region of interest" description="Disordered" evidence="1">
    <location>
        <begin position="155"/>
        <end position="174"/>
    </location>
</feature>
<proteinExistence type="predicted"/>
<gene>
    <name evidence="2" type="ordered locus">Bamb_2620</name>
</gene>
<dbReference type="Proteomes" id="UP000000662">
    <property type="component" value="Chromosome 1"/>
</dbReference>
<dbReference type="EMBL" id="CP000440">
    <property type="protein sequence ID" value="ABI88176.1"/>
    <property type="molecule type" value="Genomic_DNA"/>
</dbReference>
<dbReference type="AlphaFoldDB" id="Q0BCE7"/>
<feature type="region of interest" description="Disordered" evidence="1">
    <location>
        <begin position="62"/>
        <end position="104"/>
    </location>
</feature>
<protein>
    <submittedName>
        <fullName evidence="2">Uncharacterized protein</fullName>
    </submittedName>
</protein>
<evidence type="ECO:0000313" key="3">
    <source>
        <dbReference type="Proteomes" id="UP000000662"/>
    </source>
</evidence>
<accession>Q0BCE7</accession>
<dbReference type="KEGG" id="bam:Bamb_2620"/>